<keyword evidence="1" id="KW-0472">Membrane</keyword>
<evidence type="ECO:0000313" key="2">
    <source>
        <dbReference type="EMBL" id="MCY3053401.1"/>
    </source>
</evidence>
<sequence length="96" mass="11346">MKNGLFIRLVAYFISSFFTFVVYFLLTDYFGIELTQFPGILLGIYLALAWFLFPNVVLTLPYDSEAGYMVTSKILYPIYFLISPILFLYWHFKRVL</sequence>
<keyword evidence="1" id="KW-0812">Transmembrane</keyword>
<name>A0A109RFG4_9LACT</name>
<reference evidence="3 4" key="1">
    <citation type="submission" date="2020-12" db="EMBL/GenBank/DDBJ databases">
        <title>FDA dAtabase for Regulatory Grade micrObial Sequences (FDA-ARGOS): Supporting development and validation of Infectious Disease Dx tests.</title>
        <authorList>
            <person name="Sproer C."/>
            <person name="Gronow S."/>
            <person name="Severitt S."/>
            <person name="Schroder I."/>
            <person name="Tallon L."/>
            <person name="Sadzewicz L."/>
            <person name="Zhao X."/>
            <person name="Boylan J."/>
            <person name="Ott S."/>
            <person name="Bowen H."/>
            <person name="Vavikolanu K."/>
            <person name="Mehta A."/>
            <person name="Aluvathingal J."/>
            <person name="Nadendla S."/>
            <person name="Lowell S."/>
            <person name="Myers T."/>
            <person name="Yan Y."/>
            <person name="Sichtig H."/>
        </authorList>
    </citation>
    <scope>NUCLEOTIDE SEQUENCE [LARGE SCALE GENOMIC DNA]</scope>
    <source>
        <strain evidence="3 4">FDAARGOS_911</strain>
    </source>
</reference>
<protein>
    <submittedName>
        <fullName evidence="3">Uncharacterized protein</fullName>
    </submittedName>
</protein>
<keyword evidence="5" id="KW-1185">Reference proteome</keyword>
<dbReference type="Proteomes" id="UP001069145">
    <property type="component" value="Unassembled WGS sequence"/>
</dbReference>
<reference evidence="2" key="2">
    <citation type="submission" date="2022-09" db="EMBL/GenBank/DDBJ databases">
        <title>Aerococcus urinae taxonomy study.</title>
        <authorList>
            <person name="Christensen J."/>
            <person name="Senneby E."/>
        </authorList>
    </citation>
    <scope>NUCLEOTIDE SEQUENCE</scope>
    <source>
        <strain evidence="2">NLD-066-U95</strain>
    </source>
</reference>
<evidence type="ECO:0000313" key="3">
    <source>
        <dbReference type="EMBL" id="QPS01585.1"/>
    </source>
</evidence>
<accession>A0A109RFG4</accession>
<dbReference type="GeneID" id="35767778"/>
<evidence type="ECO:0000313" key="5">
    <source>
        <dbReference type="Proteomes" id="UP001069145"/>
    </source>
</evidence>
<gene>
    <name evidence="3" type="ORF">I6G68_00430</name>
    <name evidence="2" type="ORF">ODY43_05280</name>
</gene>
<dbReference type="Proteomes" id="UP000594771">
    <property type="component" value="Chromosome"/>
</dbReference>
<dbReference type="AlphaFoldDB" id="A0A109RFG4"/>
<dbReference type="RefSeq" id="WP_060777593.1">
    <property type="nucleotide sequence ID" value="NZ_CAJHLF010000001.1"/>
</dbReference>
<feature type="transmembrane region" description="Helical" evidence="1">
    <location>
        <begin position="6"/>
        <end position="26"/>
    </location>
</feature>
<evidence type="ECO:0000313" key="4">
    <source>
        <dbReference type="Proteomes" id="UP000594771"/>
    </source>
</evidence>
<feature type="transmembrane region" description="Helical" evidence="1">
    <location>
        <begin position="38"/>
        <end position="62"/>
    </location>
</feature>
<dbReference type="EMBL" id="CP065662">
    <property type="protein sequence ID" value="QPS01585.1"/>
    <property type="molecule type" value="Genomic_DNA"/>
</dbReference>
<proteinExistence type="predicted"/>
<organism evidence="3 4">
    <name type="scientific">Aerococcus urinae</name>
    <dbReference type="NCBI Taxonomy" id="1376"/>
    <lineage>
        <taxon>Bacteria</taxon>
        <taxon>Bacillati</taxon>
        <taxon>Bacillota</taxon>
        <taxon>Bacilli</taxon>
        <taxon>Lactobacillales</taxon>
        <taxon>Aerococcaceae</taxon>
        <taxon>Aerococcus</taxon>
    </lineage>
</organism>
<dbReference type="KEGG" id="aun:AWM73_00590"/>
<dbReference type="EMBL" id="JAOTML010000005">
    <property type="protein sequence ID" value="MCY3053401.1"/>
    <property type="molecule type" value="Genomic_DNA"/>
</dbReference>
<keyword evidence="1" id="KW-1133">Transmembrane helix</keyword>
<evidence type="ECO:0000256" key="1">
    <source>
        <dbReference type="SAM" id="Phobius"/>
    </source>
</evidence>
<feature type="transmembrane region" description="Helical" evidence="1">
    <location>
        <begin position="74"/>
        <end position="92"/>
    </location>
</feature>